<dbReference type="AlphaFoldDB" id="A0A0B6Z6C1"/>
<sequence length="288" mass="33288">SCKHRNKIDEGRKIWLEPPLLPEVTKIDFVLTGRGGRSTRDPDKFFYEPLQLLRSPRNEVKKLDQNETTILAAAVKDAAKTEGGRELMDISTVSVPKTGAIKLTGLSYELDNPNVYDDRRKLIMWKEQQRYQKELLDSPLPQSSWNAHRGRLLTNKGMIRQLRKTEKEYLHELEETERKHSYHNLLMATSVEGILMYEMPELPTLNSTIQQFVEANTKYNKDRTAYDDTTKNITGLDQELNSDQESHTARQLKKPLNDFKNSTELTNTSISSINFPKVTIMNLNNHKK</sequence>
<name>A0A0B6Z6C1_9EUPU</name>
<accession>A0A0B6Z6C1</accession>
<reference evidence="1" key="1">
    <citation type="submission" date="2014-12" db="EMBL/GenBank/DDBJ databases">
        <title>Insight into the proteome of Arion vulgaris.</title>
        <authorList>
            <person name="Aradska J."/>
            <person name="Bulat T."/>
            <person name="Smidak R."/>
            <person name="Sarate P."/>
            <person name="Gangsoo J."/>
            <person name="Sialana F."/>
            <person name="Bilban M."/>
            <person name="Lubec G."/>
        </authorList>
    </citation>
    <scope>NUCLEOTIDE SEQUENCE</scope>
    <source>
        <tissue evidence="1">Skin</tissue>
    </source>
</reference>
<feature type="non-terminal residue" evidence="1">
    <location>
        <position position="288"/>
    </location>
</feature>
<organism evidence="1">
    <name type="scientific">Arion vulgaris</name>
    <dbReference type="NCBI Taxonomy" id="1028688"/>
    <lineage>
        <taxon>Eukaryota</taxon>
        <taxon>Metazoa</taxon>
        <taxon>Spiralia</taxon>
        <taxon>Lophotrochozoa</taxon>
        <taxon>Mollusca</taxon>
        <taxon>Gastropoda</taxon>
        <taxon>Heterobranchia</taxon>
        <taxon>Euthyneura</taxon>
        <taxon>Panpulmonata</taxon>
        <taxon>Eupulmonata</taxon>
        <taxon>Stylommatophora</taxon>
        <taxon>Helicina</taxon>
        <taxon>Arionoidea</taxon>
        <taxon>Arionidae</taxon>
        <taxon>Arion</taxon>
    </lineage>
</organism>
<evidence type="ECO:0000313" key="1">
    <source>
        <dbReference type="EMBL" id="CEK64073.1"/>
    </source>
</evidence>
<dbReference type="EMBL" id="HACG01017208">
    <property type="protein sequence ID" value="CEK64073.1"/>
    <property type="molecule type" value="Transcribed_RNA"/>
</dbReference>
<gene>
    <name evidence="1" type="primary">ORF50538</name>
</gene>
<protein>
    <submittedName>
        <fullName evidence="1">Uncharacterized protein</fullName>
    </submittedName>
</protein>
<feature type="non-terminal residue" evidence="1">
    <location>
        <position position="1"/>
    </location>
</feature>
<proteinExistence type="predicted"/>